<dbReference type="InterPro" id="IPR052424">
    <property type="entry name" value="Kielin_Chordin-BMP_Reg"/>
</dbReference>
<dbReference type="GO" id="GO:0005576">
    <property type="term" value="C:extracellular region"/>
    <property type="evidence" value="ECO:0007669"/>
    <property type="project" value="UniProtKB-SubCell"/>
</dbReference>
<dbReference type="AlphaFoldDB" id="A0A0L8G233"/>
<evidence type="ECO:0000256" key="3">
    <source>
        <dbReference type="ARBA" id="ARBA00022729"/>
    </source>
</evidence>
<keyword evidence="2" id="KW-0964">Secreted</keyword>
<dbReference type="OrthoDB" id="6160084at2759"/>
<name>A0A0L8G233_OCTBM</name>
<dbReference type="PANTHER" id="PTHR46698">
    <property type="entry name" value="CROSSVEINLESS 2"/>
    <property type="match status" value="1"/>
</dbReference>
<evidence type="ECO:0000313" key="4">
    <source>
        <dbReference type="EMBL" id="KOF70904.1"/>
    </source>
</evidence>
<dbReference type="STRING" id="37653.A0A0L8G233"/>
<evidence type="ECO:0008006" key="5">
    <source>
        <dbReference type="Google" id="ProtNLM"/>
    </source>
</evidence>
<protein>
    <recommendedName>
        <fullName evidence="5">VWFC domain-containing protein</fullName>
    </recommendedName>
</protein>
<sequence>MFIECHYNGKTYKYGQTFLAIDKCNKCSCMTKGSITCSQKKCISSATQETTTQKIDIFVVCRYNGQIFKFGQTFTAIDKCNKCICKRKGNIVCTKNTCLSTQTRASHSVTTAKPFKLHTNTVSCVYEGYVYTVHATFLARDGCNQCSCMYNGKVLCTKKPCSILPAMLGEDSSLSETNTKTTCIYHGNIYKITEIFVAIDQCNSCECIFPGRVICTHNICEGSKAVRQKETDRISTRLTKNKFWGRLARPKVMLQHGRSQMTETSKRLVKTRNTTTDRLPIQWEIYTQNPENRFYKPMTREEPFFKLKCRYVEARASQINKYPIINLEMKCFYHGKIYKITETFISVDECNSCECIYPGRVICGQSICEDTIGTRQGILESEALVDTIDTST</sequence>
<proteinExistence type="predicted"/>
<dbReference type="Gene3D" id="2.10.70.10">
    <property type="entry name" value="Complement Module, domain 1"/>
    <property type="match status" value="5"/>
</dbReference>
<dbReference type="EMBL" id="KQ424513">
    <property type="protein sequence ID" value="KOF70904.1"/>
    <property type="molecule type" value="Genomic_DNA"/>
</dbReference>
<organism evidence="4">
    <name type="scientific">Octopus bimaculoides</name>
    <name type="common">California two-spotted octopus</name>
    <dbReference type="NCBI Taxonomy" id="37653"/>
    <lineage>
        <taxon>Eukaryota</taxon>
        <taxon>Metazoa</taxon>
        <taxon>Spiralia</taxon>
        <taxon>Lophotrochozoa</taxon>
        <taxon>Mollusca</taxon>
        <taxon>Cephalopoda</taxon>
        <taxon>Coleoidea</taxon>
        <taxon>Octopodiformes</taxon>
        <taxon>Octopoda</taxon>
        <taxon>Incirrata</taxon>
        <taxon>Octopodidae</taxon>
        <taxon>Octopus</taxon>
    </lineage>
</organism>
<reference evidence="4" key="1">
    <citation type="submission" date="2015-07" db="EMBL/GenBank/DDBJ databases">
        <title>MeaNS - Measles Nucleotide Surveillance Program.</title>
        <authorList>
            <person name="Tran T."/>
            <person name="Druce J."/>
        </authorList>
    </citation>
    <scope>NUCLEOTIDE SEQUENCE</scope>
    <source>
        <strain evidence="4">UCB-OBI-ISO-001</strain>
        <tissue evidence="4">Gonad</tissue>
    </source>
</reference>
<evidence type="ECO:0000256" key="1">
    <source>
        <dbReference type="ARBA" id="ARBA00004613"/>
    </source>
</evidence>
<gene>
    <name evidence="4" type="ORF">OCBIM_22002012mg</name>
</gene>
<accession>A0A0L8G233</accession>
<comment type="subcellular location">
    <subcellularLocation>
        <location evidence="1">Secreted</location>
    </subcellularLocation>
</comment>
<dbReference type="SUPFAM" id="SSF57603">
    <property type="entry name" value="FnI-like domain"/>
    <property type="match status" value="4"/>
</dbReference>
<keyword evidence="3" id="KW-0732">Signal</keyword>
<dbReference type="PANTHER" id="PTHR46698:SF4">
    <property type="entry name" value="CROSSVEINLESS 2"/>
    <property type="match status" value="1"/>
</dbReference>
<evidence type="ECO:0000256" key="2">
    <source>
        <dbReference type="ARBA" id="ARBA00022525"/>
    </source>
</evidence>